<name>A0A379JGR6_9NOCA</name>
<feature type="transmembrane region" description="Helical" evidence="1">
    <location>
        <begin position="77"/>
        <end position="95"/>
    </location>
</feature>
<sequence length="137" mass="14718">MAERSNSESTLRVLLMTMGVITATPAIALVDAYALEWTYRVTDPDPMTLALLQHRGMLQLLLGAALVWAAFHPSARFAAAIAAIVGKSTFLLLILPNPTIRGDLAPFSIVFDLLCIAALTGVAIRYARPRRTIGALA</sequence>
<keyword evidence="1" id="KW-0472">Membrane</keyword>
<keyword evidence="3" id="KW-1185">Reference proteome</keyword>
<dbReference type="EMBL" id="UGRY01000003">
    <property type="protein sequence ID" value="SUD47747.1"/>
    <property type="molecule type" value="Genomic_DNA"/>
</dbReference>
<feature type="transmembrane region" description="Helical" evidence="1">
    <location>
        <begin position="107"/>
        <end position="127"/>
    </location>
</feature>
<dbReference type="AlphaFoldDB" id="A0A379JGR6"/>
<gene>
    <name evidence="2" type="ORF">NCTC1934_05069</name>
</gene>
<dbReference type="Proteomes" id="UP000255467">
    <property type="component" value="Unassembled WGS sequence"/>
</dbReference>
<keyword evidence="1" id="KW-0812">Transmembrane</keyword>
<evidence type="ECO:0000313" key="2">
    <source>
        <dbReference type="EMBL" id="SUD47747.1"/>
    </source>
</evidence>
<evidence type="ECO:0000256" key="1">
    <source>
        <dbReference type="SAM" id="Phobius"/>
    </source>
</evidence>
<dbReference type="RefSeq" id="WP_255222372.1">
    <property type="nucleotide sequence ID" value="NZ_UGRY01000003.1"/>
</dbReference>
<keyword evidence="1" id="KW-1133">Transmembrane helix</keyword>
<feature type="transmembrane region" description="Helical" evidence="1">
    <location>
        <begin position="47"/>
        <end position="70"/>
    </location>
</feature>
<accession>A0A379JGR6</accession>
<reference evidence="2 3" key="1">
    <citation type="submission" date="2018-06" db="EMBL/GenBank/DDBJ databases">
        <authorList>
            <consortium name="Pathogen Informatics"/>
            <person name="Doyle S."/>
        </authorList>
    </citation>
    <scope>NUCLEOTIDE SEQUENCE [LARGE SCALE GENOMIC DNA]</scope>
    <source>
        <strain evidence="2 3">NCTC1934</strain>
    </source>
</reference>
<evidence type="ECO:0000313" key="3">
    <source>
        <dbReference type="Proteomes" id="UP000255467"/>
    </source>
</evidence>
<organism evidence="2 3">
    <name type="scientific">Nocardia otitidiscaviarum</name>
    <dbReference type="NCBI Taxonomy" id="1823"/>
    <lineage>
        <taxon>Bacteria</taxon>
        <taxon>Bacillati</taxon>
        <taxon>Actinomycetota</taxon>
        <taxon>Actinomycetes</taxon>
        <taxon>Mycobacteriales</taxon>
        <taxon>Nocardiaceae</taxon>
        <taxon>Nocardia</taxon>
    </lineage>
</organism>
<feature type="transmembrane region" description="Helical" evidence="1">
    <location>
        <begin position="12"/>
        <end position="35"/>
    </location>
</feature>
<proteinExistence type="predicted"/>
<protein>
    <recommendedName>
        <fullName evidence="4">DUF4345 domain-containing protein</fullName>
    </recommendedName>
</protein>
<evidence type="ECO:0008006" key="4">
    <source>
        <dbReference type="Google" id="ProtNLM"/>
    </source>
</evidence>